<keyword evidence="13 17" id="KW-0472">Membrane</keyword>
<keyword evidence="7" id="KW-0645">Protease</keyword>
<dbReference type="EC" id="3.4.21.89" evidence="4"/>
<evidence type="ECO:0000256" key="4">
    <source>
        <dbReference type="ARBA" id="ARBA00013208"/>
    </source>
</evidence>
<keyword evidence="19" id="KW-1185">Reference proteome</keyword>
<keyword evidence="11" id="KW-0735">Signal-anchor</keyword>
<dbReference type="EMBL" id="KL197721">
    <property type="protein sequence ID" value="KDQ56842.1"/>
    <property type="molecule type" value="Genomic_DNA"/>
</dbReference>
<dbReference type="PANTHER" id="PTHR10806">
    <property type="entry name" value="SIGNAL PEPTIDASE COMPLEX CATALYTIC SUBUNIT SEC11"/>
    <property type="match status" value="1"/>
</dbReference>
<comment type="subunit">
    <text evidence="16">Component of the signal peptidase complex (SPC) composed of a catalytic subunit SEC11 and three accessory subunits SPC1, SPC2 and SPC3. The complex induces a local thinning of the ER membrane which is used to measure the length of the signal peptide (SP) h-region of protein substrates. This ensures the selectivity of the complex towards h-regions shorter than 18-20 amino acids. SPC associates with the translocon complex.</text>
</comment>
<dbReference type="PANTHER" id="PTHR10806:SF6">
    <property type="entry name" value="SIGNAL PEPTIDASE COMPLEX CATALYTIC SUBUNIT SEC11"/>
    <property type="match status" value="1"/>
</dbReference>
<evidence type="ECO:0000256" key="2">
    <source>
        <dbReference type="ARBA" id="ARBA00004648"/>
    </source>
</evidence>
<evidence type="ECO:0000256" key="6">
    <source>
        <dbReference type="ARBA" id="ARBA00021755"/>
    </source>
</evidence>
<evidence type="ECO:0000256" key="10">
    <source>
        <dbReference type="ARBA" id="ARBA00022824"/>
    </source>
</evidence>
<gene>
    <name evidence="18" type="ORF">JAAARDRAFT_36310</name>
</gene>
<feature type="transmembrane region" description="Helical" evidence="17">
    <location>
        <begin position="12"/>
        <end position="35"/>
    </location>
</feature>
<comment type="subcellular location">
    <subcellularLocation>
        <location evidence="2">Endoplasmic reticulum membrane</location>
        <topology evidence="2">Single-pass type II membrane protein</topology>
    </subcellularLocation>
</comment>
<dbReference type="InterPro" id="IPR036286">
    <property type="entry name" value="LexA/Signal_pep-like_sf"/>
</dbReference>
<evidence type="ECO:0000256" key="12">
    <source>
        <dbReference type="ARBA" id="ARBA00022989"/>
    </source>
</evidence>
<dbReference type="PROSITE" id="PS00501">
    <property type="entry name" value="SPASE_I_1"/>
    <property type="match status" value="1"/>
</dbReference>
<dbReference type="FunCoup" id="A0A067PZZ8">
    <property type="interactions" value="282"/>
</dbReference>
<evidence type="ECO:0000256" key="16">
    <source>
        <dbReference type="ARBA" id="ARBA00047037"/>
    </source>
</evidence>
<name>A0A067PZZ8_9AGAM</name>
<dbReference type="SUPFAM" id="SSF51306">
    <property type="entry name" value="LexA/Signal peptidase"/>
    <property type="match status" value="1"/>
</dbReference>
<dbReference type="GO" id="GO:0005787">
    <property type="term" value="C:signal peptidase complex"/>
    <property type="evidence" value="ECO:0007669"/>
    <property type="project" value="TreeGrafter"/>
</dbReference>
<dbReference type="GO" id="GO:0004252">
    <property type="term" value="F:serine-type endopeptidase activity"/>
    <property type="evidence" value="ECO:0007669"/>
    <property type="project" value="InterPro"/>
</dbReference>
<organism evidence="18 19">
    <name type="scientific">Jaapia argillacea MUCL 33604</name>
    <dbReference type="NCBI Taxonomy" id="933084"/>
    <lineage>
        <taxon>Eukaryota</taxon>
        <taxon>Fungi</taxon>
        <taxon>Dikarya</taxon>
        <taxon>Basidiomycota</taxon>
        <taxon>Agaricomycotina</taxon>
        <taxon>Agaricomycetes</taxon>
        <taxon>Agaricomycetidae</taxon>
        <taxon>Jaapiales</taxon>
        <taxon>Jaapiaceae</taxon>
        <taxon>Jaapia</taxon>
    </lineage>
</organism>
<evidence type="ECO:0000256" key="11">
    <source>
        <dbReference type="ARBA" id="ARBA00022968"/>
    </source>
</evidence>
<dbReference type="NCBIfam" id="TIGR02228">
    <property type="entry name" value="sigpep_I_arch"/>
    <property type="match status" value="1"/>
</dbReference>
<dbReference type="STRING" id="933084.A0A067PZZ8"/>
<comment type="function">
    <text evidence="15">Catalytic component of the signal peptidase complex (SPC) which catalyzes the cleavage of N-terminal signal sequences from nascent proteins as they are translocated into the lumen of the endoplasmic reticulum. Specifically cleaves N-terminal signal peptides that contain a hydrophobic alpha-helix (h-region) shorter than 18-20 amino acids.</text>
</comment>
<protein>
    <recommendedName>
        <fullName evidence="5">Signal peptidase complex catalytic subunit SEC11</fullName>
        <ecNumber evidence="4">3.4.21.89</ecNumber>
    </recommendedName>
    <alternativeName>
        <fullName evidence="14">Signal peptidase I</fullName>
    </alternativeName>
    <alternativeName>
        <fullName evidence="6">Signal peptidase complex catalytic subunit sec11</fullName>
    </alternativeName>
</protein>
<comment type="similarity">
    <text evidence="3">Belongs to the peptidase S26B family.</text>
</comment>
<dbReference type="GO" id="GO:0009003">
    <property type="term" value="F:signal peptidase activity"/>
    <property type="evidence" value="ECO:0007669"/>
    <property type="project" value="UniProtKB-EC"/>
</dbReference>
<evidence type="ECO:0000256" key="3">
    <source>
        <dbReference type="ARBA" id="ARBA00011035"/>
    </source>
</evidence>
<keyword evidence="10" id="KW-0256">Endoplasmic reticulum</keyword>
<accession>A0A067PZZ8</accession>
<dbReference type="HOGENOM" id="CLU_089996_0_1_1"/>
<dbReference type="AlphaFoldDB" id="A0A067PZZ8"/>
<evidence type="ECO:0000256" key="7">
    <source>
        <dbReference type="ARBA" id="ARBA00022670"/>
    </source>
</evidence>
<evidence type="ECO:0000256" key="9">
    <source>
        <dbReference type="ARBA" id="ARBA00022801"/>
    </source>
</evidence>
<keyword evidence="8 17" id="KW-0812">Transmembrane</keyword>
<evidence type="ECO:0000313" key="18">
    <source>
        <dbReference type="EMBL" id="KDQ56842.1"/>
    </source>
</evidence>
<evidence type="ECO:0000256" key="17">
    <source>
        <dbReference type="SAM" id="Phobius"/>
    </source>
</evidence>
<reference evidence="19" key="1">
    <citation type="journal article" date="2014" name="Proc. Natl. Acad. Sci. U.S.A.">
        <title>Extensive sampling of basidiomycete genomes demonstrates inadequacy of the white-rot/brown-rot paradigm for wood decay fungi.</title>
        <authorList>
            <person name="Riley R."/>
            <person name="Salamov A.A."/>
            <person name="Brown D.W."/>
            <person name="Nagy L.G."/>
            <person name="Floudas D."/>
            <person name="Held B.W."/>
            <person name="Levasseur A."/>
            <person name="Lombard V."/>
            <person name="Morin E."/>
            <person name="Otillar R."/>
            <person name="Lindquist E.A."/>
            <person name="Sun H."/>
            <person name="LaButti K.M."/>
            <person name="Schmutz J."/>
            <person name="Jabbour D."/>
            <person name="Luo H."/>
            <person name="Baker S.E."/>
            <person name="Pisabarro A.G."/>
            <person name="Walton J.D."/>
            <person name="Blanchette R.A."/>
            <person name="Henrissat B."/>
            <person name="Martin F."/>
            <person name="Cullen D."/>
            <person name="Hibbett D.S."/>
            <person name="Grigoriev I.V."/>
        </authorList>
    </citation>
    <scope>NUCLEOTIDE SEQUENCE [LARGE SCALE GENOMIC DNA]</scope>
    <source>
        <strain evidence="19">MUCL 33604</strain>
    </source>
</reference>
<evidence type="ECO:0000256" key="5">
    <source>
        <dbReference type="ARBA" id="ARBA00019685"/>
    </source>
</evidence>
<dbReference type="InterPro" id="IPR019533">
    <property type="entry name" value="Peptidase_S26"/>
</dbReference>
<comment type="catalytic activity">
    <reaction evidence="1">
        <text>Cleavage of hydrophobic, N-terminal signal or leader sequences from secreted and periplasmic proteins.</text>
        <dbReference type="EC" id="3.4.21.89"/>
    </reaction>
</comment>
<dbReference type="OrthoDB" id="10257561at2759"/>
<dbReference type="CDD" id="cd06530">
    <property type="entry name" value="S26_SPase_I"/>
    <property type="match status" value="1"/>
</dbReference>
<keyword evidence="12 17" id="KW-1133">Transmembrane helix</keyword>
<keyword evidence="9" id="KW-0378">Hydrolase</keyword>
<sequence>MFAEELKTIRRLGIRHVLLQLLNFASVIASGLMIWKGLGLITNSESPIVVVLSGSMEPAFYRGDLLFLTNPANVPYHTGDITVYKVPGGQIPIVHRVLETRGVVRRASSSAKKAAAKGLADEGKEGAVLRTQPEAEVEQLLLTKGDNNHIDDIDLYEGLEWLERRHVVGKVRGFLPYIGYVTIAMNDFPKLKYALLGILGLVALVQRE</sequence>
<dbReference type="InterPro" id="IPR019756">
    <property type="entry name" value="Pept_S26A_signal_pept_1_Ser-AS"/>
</dbReference>
<dbReference type="InParanoid" id="A0A067PZZ8"/>
<dbReference type="Proteomes" id="UP000027265">
    <property type="component" value="Unassembled WGS sequence"/>
</dbReference>
<evidence type="ECO:0000256" key="14">
    <source>
        <dbReference type="ARBA" id="ARBA00033305"/>
    </source>
</evidence>
<proteinExistence type="inferred from homology"/>
<dbReference type="GO" id="GO:0006465">
    <property type="term" value="P:signal peptide processing"/>
    <property type="evidence" value="ECO:0007669"/>
    <property type="project" value="InterPro"/>
</dbReference>
<evidence type="ECO:0000313" key="19">
    <source>
        <dbReference type="Proteomes" id="UP000027265"/>
    </source>
</evidence>
<evidence type="ECO:0000256" key="13">
    <source>
        <dbReference type="ARBA" id="ARBA00023136"/>
    </source>
</evidence>
<dbReference type="InterPro" id="IPR001733">
    <property type="entry name" value="Peptidase_S26B"/>
</dbReference>
<evidence type="ECO:0000256" key="15">
    <source>
        <dbReference type="ARBA" id="ARBA00045533"/>
    </source>
</evidence>
<evidence type="ECO:0000256" key="1">
    <source>
        <dbReference type="ARBA" id="ARBA00000677"/>
    </source>
</evidence>
<evidence type="ECO:0000256" key="8">
    <source>
        <dbReference type="ARBA" id="ARBA00022692"/>
    </source>
</evidence>